<dbReference type="SMART" id="SM00448">
    <property type="entry name" value="REC"/>
    <property type="match status" value="1"/>
</dbReference>
<organism evidence="13 14">
    <name type="scientific">Enterobacter ludwigii</name>
    <dbReference type="NCBI Taxonomy" id="299767"/>
    <lineage>
        <taxon>Bacteria</taxon>
        <taxon>Pseudomonadati</taxon>
        <taxon>Pseudomonadota</taxon>
        <taxon>Gammaproteobacteria</taxon>
        <taxon>Enterobacterales</taxon>
        <taxon>Enterobacteriaceae</taxon>
        <taxon>Enterobacter</taxon>
        <taxon>Enterobacter cloacae complex</taxon>
    </lineage>
</organism>
<evidence type="ECO:0000259" key="12">
    <source>
        <dbReference type="PROSITE" id="PS50110"/>
    </source>
</evidence>
<dbReference type="AlphaFoldDB" id="A0AAX3LEM2"/>
<evidence type="ECO:0000256" key="5">
    <source>
        <dbReference type="ARBA" id="ARBA00022729"/>
    </source>
</evidence>
<dbReference type="CDD" id="cd13705">
    <property type="entry name" value="PBP2_BvgS_D1"/>
    <property type="match status" value="1"/>
</dbReference>
<dbReference type="InterPro" id="IPR011006">
    <property type="entry name" value="CheY-like_superfamily"/>
</dbReference>
<dbReference type="RefSeq" id="WP_059306785.1">
    <property type="nucleotide sequence ID" value="NZ_CP076536.1"/>
</dbReference>
<dbReference type="PANTHER" id="PTHR43047">
    <property type="entry name" value="TWO-COMPONENT HISTIDINE PROTEIN KINASE"/>
    <property type="match status" value="1"/>
</dbReference>
<dbReference type="GO" id="GO:0000155">
    <property type="term" value="F:phosphorelay sensor kinase activity"/>
    <property type="evidence" value="ECO:0007669"/>
    <property type="project" value="InterPro"/>
</dbReference>
<dbReference type="Pfam" id="PF00497">
    <property type="entry name" value="SBP_bac_3"/>
    <property type="match status" value="2"/>
</dbReference>
<keyword evidence="10" id="KW-0472">Membrane</keyword>
<evidence type="ECO:0000256" key="1">
    <source>
        <dbReference type="ARBA" id="ARBA00000085"/>
    </source>
</evidence>
<dbReference type="InterPro" id="IPR003594">
    <property type="entry name" value="HATPase_dom"/>
</dbReference>
<sequence length="984" mass="109499">MRHYFRLFVLLVLLSLSMPSAIGDEYKILMRTPVQGLQRLSLSADQAAFIKQQRQLNVGVTHYDAPPFGMRNIRNEYEGLSADYTGLVAWQLNLPVKIKVFSSSEEAWQALARGDIDLIPSVAAFPDNDAFAFSLPYASDKPVLGLNDSDTAPLAEDLRDTDVAMPRDYLPLSQAQAAYPNARFRLFDSYQEALSAVAFGQSRVYLGNSYSLSRNYLNNIHVERFSRLTSREVGFAVSQKKPQLLTLINAAIKAVPEDEKQELYRLWQPDRIDLAQGSKSLLFTEQEKAWIKKHPIVNVLIYSQDNAAPVSFIDNKGVLRGIAADLFSVVSLRTGLQFRFETGSTTEELIQQVNESSADMLASITPSEARKNKILFTRPYLRSAFSLATATNRNDIHMLADLRGKRLAMVKNIGVESMVRQRYPEIEIVHVGNESQLLSTVLEGKADAAVGILIMSDYQIFTNFQDKLKVVSIVGDAPVWISFGVGLSNPELQGILDKILLSIPPVELENLANRWRPNELVVVDSLWYRYREVLIATAVFSAVLIILALGWALYLRRQIARKAALRRQMNTQLVQLREVITEREALLVELEEAKDRAEDSNRAKSVFLSTMSHEIRTPMNAIIGMLDIVLKKGRRGEQDIQALEVAYESAEGLVGLIGDILDISRIEGGHLDFNPEATNLGTLINNMMRVFQGVAIEKNIELTRAFPTEPIIDVCADPLRIKQVLSNLLSNAIKFTDVGGVSLTLQQAEDPVNDSVHYIIDVKDSGVGIDASQQAALFRPFSQADNRRAGTGLGLYISRTICESMGGTLMLTSEKNVGTTVRATFTLPKVKTAAAVDVQQHEDEDKIPALKILVVDDNPANRILLAKQLAWLGQHAYLASEGNEALAIWEKTDFDVIITDCNMPGMNGYQLTHIIRTREQEQHRAAAWIIGFTANAMHEITARCLQAGMNDCLFKPCSINHLAAALRNIHPIEHKASDDTVSLK</sequence>
<dbReference type="PROSITE" id="PS50110">
    <property type="entry name" value="RESPONSE_REGULATORY"/>
    <property type="match status" value="1"/>
</dbReference>
<evidence type="ECO:0000256" key="10">
    <source>
        <dbReference type="SAM" id="Phobius"/>
    </source>
</evidence>
<evidence type="ECO:0000259" key="11">
    <source>
        <dbReference type="PROSITE" id="PS50109"/>
    </source>
</evidence>
<dbReference type="PRINTS" id="PR00344">
    <property type="entry name" value="BCTRLSENSOR"/>
</dbReference>
<proteinExistence type="predicted"/>
<comment type="catalytic activity">
    <reaction evidence="1">
        <text>ATP + protein L-histidine = ADP + protein N-phospho-L-histidine.</text>
        <dbReference type="EC" id="2.7.13.3"/>
    </reaction>
</comment>
<dbReference type="Gene3D" id="3.30.565.10">
    <property type="entry name" value="Histidine kinase-like ATPase, C-terminal domain"/>
    <property type="match status" value="1"/>
</dbReference>
<dbReference type="PROSITE" id="PS50109">
    <property type="entry name" value="HIS_KIN"/>
    <property type="match status" value="1"/>
</dbReference>
<feature type="transmembrane region" description="Helical" evidence="10">
    <location>
        <begin position="533"/>
        <end position="555"/>
    </location>
</feature>
<keyword evidence="5" id="KW-0732">Signal</keyword>
<dbReference type="CDD" id="cd13707">
    <property type="entry name" value="PBP2_BvgS_D2"/>
    <property type="match status" value="1"/>
</dbReference>
<feature type="coiled-coil region" evidence="9">
    <location>
        <begin position="573"/>
        <end position="603"/>
    </location>
</feature>
<accession>A0AAX3LEM2</accession>
<reference evidence="13 14" key="1">
    <citation type="submission" date="2023-01" db="EMBL/GenBank/DDBJ databases">
        <title>Genome sequence resource and annotation of Enterobacter ludwigii, an economically important pathogen of seedling wilt with strawberry.</title>
        <authorList>
            <person name="Xie Y."/>
        </authorList>
    </citation>
    <scope>NUCLEOTIDE SEQUENCE [LARGE SCALE GENOMIC DNA]</scope>
    <source>
        <strain evidence="13 14">CM-TZ4</strain>
    </source>
</reference>
<evidence type="ECO:0000256" key="9">
    <source>
        <dbReference type="SAM" id="Coils"/>
    </source>
</evidence>
<dbReference type="GO" id="GO:0005886">
    <property type="term" value="C:plasma membrane"/>
    <property type="evidence" value="ECO:0007669"/>
    <property type="project" value="UniProtKB-SubCell"/>
</dbReference>
<dbReference type="InterPro" id="IPR003661">
    <property type="entry name" value="HisK_dim/P_dom"/>
</dbReference>
<keyword evidence="7" id="KW-0418">Kinase</keyword>
<evidence type="ECO:0000256" key="7">
    <source>
        <dbReference type="ARBA" id="ARBA00022777"/>
    </source>
</evidence>
<dbReference type="InterPro" id="IPR001789">
    <property type="entry name" value="Sig_transdc_resp-reg_receiver"/>
</dbReference>
<dbReference type="SUPFAM" id="SSF47384">
    <property type="entry name" value="Homodimeric domain of signal transducing histidine kinase"/>
    <property type="match status" value="1"/>
</dbReference>
<dbReference type="SMART" id="SM00387">
    <property type="entry name" value="HATPase_c"/>
    <property type="match status" value="1"/>
</dbReference>
<dbReference type="Gene3D" id="1.10.287.130">
    <property type="match status" value="1"/>
</dbReference>
<evidence type="ECO:0000313" key="14">
    <source>
        <dbReference type="Proteomes" id="UP001210538"/>
    </source>
</evidence>
<dbReference type="CDD" id="cd17546">
    <property type="entry name" value="REC_hyHK_CKI1_RcsC-like"/>
    <property type="match status" value="1"/>
</dbReference>
<keyword evidence="10" id="KW-0812">Transmembrane</keyword>
<evidence type="ECO:0000256" key="8">
    <source>
        <dbReference type="PROSITE-ProRule" id="PRU00169"/>
    </source>
</evidence>
<name>A0AAX3LEM2_9ENTR</name>
<dbReference type="EMBL" id="CP116347">
    <property type="protein sequence ID" value="WCE14433.1"/>
    <property type="molecule type" value="Genomic_DNA"/>
</dbReference>
<evidence type="ECO:0000256" key="4">
    <source>
        <dbReference type="ARBA" id="ARBA00022679"/>
    </source>
</evidence>
<dbReference type="InterPro" id="IPR049870">
    <property type="entry name" value="BvgS-like_periplasmic1"/>
</dbReference>
<dbReference type="InterPro" id="IPR036097">
    <property type="entry name" value="HisK_dim/P_sf"/>
</dbReference>
<dbReference type="SUPFAM" id="SSF53850">
    <property type="entry name" value="Periplasmic binding protein-like II"/>
    <property type="match status" value="2"/>
</dbReference>
<dbReference type="InterPro" id="IPR049871">
    <property type="entry name" value="BvgS-like_periplasmic2"/>
</dbReference>
<feature type="domain" description="Response regulatory" evidence="12">
    <location>
        <begin position="851"/>
        <end position="970"/>
    </location>
</feature>
<dbReference type="InterPro" id="IPR001638">
    <property type="entry name" value="Solute-binding_3/MltF_N"/>
</dbReference>
<dbReference type="GO" id="GO:0005524">
    <property type="term" value="F:ATP binding"/>
    <property type="evidence" value="ECO:0007669"/>
    <property type="project" value="UniProtKB-KW"/>
</dbReference>
<dbReference type="GO" id="GO:0009927">
    <property type="term" value="F:histidine phosphotransfer kinase activity"/>
    <property type="evidence" value="ECO:0007669"/>
    <property type="project" value="TreeGrafter"/>
</dbReference>
<gene>
    <name evidence="13" type="ORF">PHA72_06010</name>
</gene>
<protein>
    <recommendedName>
        <fullName evidence="2">histidine kinase</fullName>
        <ecNumber evidence="2">2.7.13.3</ecNumber>
    </recommendedName>
</protein>
<keyword evidence="9" id="KW-0175">Coiled coil</keyword>
<keyword evidence="10" id="KW-1133">Transmembrane helix</keyword>
<dbReference type="InterPro" id="IPR005467">
    <property type="entry name" value="His_kinase_dom"/>
</dbReference>
<keyword evidence="3 8" id="KW-0597">Phosphoprotein</keyword>
<dbReference type="Gene3D" id="3.40.190.10">
    <property type="entry name" value="Periplasmic binding protein-like II"/>
    <property type="match status" value="4"/>
</dbReference>
<evidence type="ECO:0000313" key="13">
    <source>
        <dbReference type="EMBL" id="WCE14433.1"/>
    </source>
</evidence>
<keyword evidence="6" id="KW-0547">Nucleotide-binding</keyword>
<dbReference type="Proteomes" id="UP001210538">
    <property type="component" value="Chromosome"/>
</dbReference>
<dbReference type="Pfam" id="PF00512">
    <property type="entry name" value="HisKA"/>
    <property type="match status" value="1"/>
</dbReference>
<dbReference type="Gene3D" id="3.40.50.2300">
    <property type="match status" value="1"/>
</dbReference>
<dbReference type="CDD" id="cd00082">
    <property type="entry name" value="HisKA"/>
    <property type="match status" value="1"/>
</dbReference>
<dbReference type="Pfam" id="PF02518">
    <property type="entry name" value="HATPase_c"/>
    <property type="match status" value="1"/>
</dbReference>
<feature type="domain" description="Histidine kinase" evidence="11">
    <location>
        <begin position="610"/>
        <end position="829"/>
    </location>
</feature>
<dbReference type="InterPro" id="IPR036890">
    <property type="entry name" value="HATPase_C_sf"/>
</dbReference>
<dbReference type="SMART" id="SM00388">
    <property type="entry name" value="HisKA"/>
    <property type="match status" value="1"/>
</dbReference>
<dbReference type="PANTHER" id="PTHR43047:SF72">
    <property type="entry name" value="OSMOSENSING HISTIDINE PROTEIN KINASE SLN1"/>
    <property type="match status" value="1"/>
</dbReference>
<dbReference type="SMART" id="SM00062">
    <property type="entry name" value="PBPb"/>
    <property type="match status" value="2"/>
</dbReference>
<keyword evidence="14" id="KW-1185">Reference proteome</keyword>
<dbReference type="SUPFAM" id="SSF52172">
    <property type="entry name" value="CheY-like"/>
    <property type="match status" value="1"/>
</dbReference>
<dbReference type="SUPFAM" id="SSF55874">
    <property type="entry name" value="ATPase domain of HSP90 chaperone/DNA topoisomerase II/histidine kinase"/>
    <property type="match status" value="1"/>
</dbReference>
<evidence type="ECO:0000256" key="3">
    <source>
        <dbReference type="ARBA" id="ARBA00022553"/>
    </source>
</evidence>
<feature type="modified residue" description="4-aspartylphosphate" evidence="8">
    <location>
        <position position="900"/>
    </location>
</feature>
<dbReference type="CDD" id="cd16922">
    <property type="entry name" value="HATPase_EvgS-ArcB-TorS-like"/>
    <property type="match status" value="1"/>
</dbReference>
<dbReference type="Pfam" id="PF00072">
    <property type="entry name" value="Response_reg"/>
    <property type="match status" value="1"/>
</dbReference>
<evidence type="ECO:0000256" key="2">
    <source>
        <dbReference type="ARBA" id="ARBA00012438"/>
    </source>
</evidence>
<dbReference type="InterPro" id="IPR004358">
    <property type="entry name" value="Sig_transdc_His_kin-like_C"/>
</dbReference>
<keyword evidence="4" id="KW-0808">Transferase</keyword>
<dbReference type="EC" id="2.7.13.3" evidence="2"/>
<evidence type="ECO:0000256" key="6">
    <source>
        <dbReference type="ARBA" id="ARBA00022741"/>
    </source>
</evidence>